<dbReference type="InterPro" id="IPR034101">
    <property type="entry name" value="Lsm4"/>
</dbReference>
<dbReference type="GO" id="GO:0000956">
    <property type="term" value="P:nuclear-transcribed mRNA catabolic process"/>
    <property type="evidence" value="ECO:0007669"/>
    <property type="project" value="UniProtKB-UniRule"/>
</dbReference>
<dbReference type="PANTHER" id="PTHR23338">
    <property type="entry name" value="SMALL NUCLEAR RIBONUCLEOPROTEIN SM"/>
    <property type="match status" value="1"/>
</dbReference>
<dbReference type="Proteomes" id="UP001306508">
    <property type="component" value="Unassembled WGS sequence"/>
</dbReference>
<dbReference type="SMART" id="SM00651">
    <property type="entry name" value="Sm"/>
    <property type="match status" value="1"/>
</dbReference>
<sequence>MLPLYLLTNARGQQLSVELKSGEIVEGVLTNVDNWMNLTLSNVKEYRTSLLVDGSSTDQTVKEDVEILTMKEIYLKGIYIKYIKLQDNIIDNLKQQIHNNQHNRDSNNRDSSGNRNYHRGGNRYNRDARHYGGQYQGSKKHYKSDMNRRNYNQNNNSSNNSHSNTNINGSGRQYHNQIQPNDSIPQPNINGIGGYVQYHGIDINTNNNKNIDSDRTIEF</sequence>
<dbReference type="GO" id="GO:0000398">
    <property type="term" value="P:mRNA splicing, via spliceosome"/>
    <property type="evidence" value="ECO:0007669"/>
    <property type="project" value="InterPro"/>
</dbReference>
<evidence type="ECO:0000313" key="13">
    <source>
        <dbReference type="Proteomes" id="UP001306508"/>
    </source>
</evidence>
<protein>
    <recommendedName>
        <fullName evidence="9">LSM complex subunit LSM4</fullName>
    </recommendedName>
</protein>
<keyword evidence="8 9" id="KW-0687">Ribonucleoprotein</keyword>
<dbReference type="InterPro" id="IPR027141">
    <property type="entry name" value="LSm4/Sm_D1/D3"/>
</dbReference>
<evidence type="ECO:0000256" key="9">
    <source>
        <dbReference type="RuleBase" id="RU365049"/>
    </source>
</evidence>
<organism evidence="12 13">
    <name type="scientific">Arxiozyma heterogenica</name>
    <dbReference type="NCBI Taxonomy" id="278026"/>
    <lineage>
        <taxon>Eukaryota</taxon>
        <taxon>Fungi</taxon>
        <taxon>Dikarya</taxon>
        <taxon>Ascomycota</taxon>
        <taxon>Saccharomycotina</taxon>
        <taxon>Saccharomycetes</taxon>
        <taxon>Saccharomycetales</taxon>
        <taxon>Saccharomycetaceae</taxon>
        <taxon>Arxiozyma</taxon>
    </lineage>
</organism>
<keyword evidence="6 9" id="KW-0508">mRNA splicing</keyword>
<comment type="similarity">
    <text evidence="2 9">Belongs to the snRNP Sm proteins family.</text>
</comment>
<dbReference type="GO" id="GO:0003723">
    <property type="term" value="F:RNA binding"/>
    <property type="evidence" value="ECO:0007669"/>
    <property type="project" value="UniProtKB-KW"/>
</dbReference>
<evidence type="ECO:0000256" key="2">
    <source>
        <dbReference type="ARBA" id="ARBA00006850"/>
    </source>
</evidence>
<keyword evidence="13" id="KW-1185">Reference proteome</keyword>
<proteinExistence type="inferred from homology"/>
<evidence type="ECO:0000256" key="8">
    <source>
        <dbReference type="ARBA" id="ARBA00023274"/>
    </source>
</evidence>
<evidence type="ECO:0000256" key="4">
    <source>
        <dbReference type="ARBA" id="ARBA00022728"/>
    </source>
</evidence>
<gene>
    <name evidence="9" type="primary">LSM4</name>
    <name evidence="12" type="ORF">RI543_002434</name>
</gene>
<keyword evidence="3 9" id="KW-0507">mRNA processing</keyword>
<dbReference type="PROSITE" id="PS52002">
    <property type="entry name" value="SM"/>
    <property type="match status" value="1"/>
</dbReference>
<comment type="caution">
    <text evidence="12">The sequence shown here is derived from an EMBL/GenBank/DDBJ whole genome shotgun (WGS) entry which is preliminary data.</text>
</comment>
<dbReference type="Pfam" id="PF01423">
    <property type="entry name" value="LSM"/>
    <property type="match status" value="1"/>
</dbReference>
<evidence type="ECO:0000256" key="10">
    <source>
        <dbReference type="SAM" id="MobiDB-lite"/>
    </source>
</evidence>
<keyword evidence="4 9" id="KW-0747">Spliceosome</keyword>
<dbReference type="Gene3D" id="2.30.30.100">
    <property type="match status" value="1"/>
</dbReference>
<dbReference type="InterPro" id="IPR001163">
    <property type="entry name" value="Sm_dom_euk/arc"/>
</dbReference>
<evidence type="ECO:0000256" key="7">
    <source>
        <dbReference type="ARBA" id="ARBA00023242"/>
    </source>
</evidence>
<dbReference type="InterPro" id="IPR010920">
    <property type="entry name" value="LSM_dom_sf"/>
</dbReference>
<feature type="compositionally biased region" description="Low complexity" evidence="10">
    <location>
        <begin position="149"/>
        <end position="170"/>
    </location>
</feature>
<evidence type="ECO:0000259" key="11">
    <source>
        <dbReference type="PROSITE" id="PS52002"/>
    </source>
</evidence>
<comment type="subunit">
    <text evidence="9">LSm subunits form a heteromer with a doughnut shape.</text>
</comment>
<dbReference type="SUPFAM" id="SSF50182">
    <property type="entry name" value="Sm-like ribonucleoproteins"/>
    <property type="match status" value="1"/>
</dbReference>
<evidence type="ECO:0000256" key="3">
    <source>
        <dbReference type="ARBA" id="ARBA00022664"/>
    </source>
</evidence>
<keyword evidence="5 9" id="KW-0694">RNA-binding</keyword>
<comment type="subcellular location">
    <subcellularLocation>
        <location evidence="1 9">Nucleus</location>
    </subcellularLocation>
</comment>
<feature type="compositionally biased region" description="Polar residues" evidence="10">
    <location>
        <begin position="171"/>
        <end position="189"/>
    </location>
</feature>
<dbReference type="EMBL" id="JAWIZZ010000045">
    <property type="protein sequence ID" value="KAK5779895.1"/>
    <property type="molecule type" value="Genomic_DNA"/>
</dbReference>
<evidence type="ECO:0000256" key="6">
    <source>
        <dbReference type="ARBA" id="ARBA00023187"/>
    </source>
</evidence>
<comment type="function">
    <text evidence="9">Binds specifically to the 3'-terminal U-tract of U6 snRNA.</text>
</comment>
<evidence type="ECO:0000256" key="1">
    <source>
        <dbReference type="ARBA" id="ARBA00004123"/>
    </source>
</evidence>
<dbReference type="GO" id="GO:0097525">
    <property type="term" value="C:spliceosomal snRNP complex"/>
    <property type="evidence" value="ECO:0007669"/>
    <property type="project" value="UniProtKB-ARBA"/>
</dbReference>
<evidence type="ECO:0000256" key="5">
    <source>
        <dbReference type="ARBA" id="ARBA00022884"/>
    </source>
</evidence>
<reference evidence="13" key="1">
    <citation type="submission" date="2023-07" db="EMBL/GenBank/DDBJ databases">
        <title>A draft genome of Kazachstania heterogenica Y-27499.</title>
        <authorList>
            <person name="Donic C."/>
            <person name="Kralova J.S."/>
            <person name="Fidel L."/>
            <person name="Ben-Dor S."/>
            <person name="Jung S."/>
        </authorList>
    </citation>
    <scope>NUCLEOTIDE SEQUENCE [LARGE SCALE GENOMIC DNA]</scope>
    <source>
        <strain evidence="13">Y27499</strain>
    </source>
</reference>
<evidence type="ECO:0000313" key="12">
    <source>
        <dbReference type="EMBL" id="KAK5779895.1"/>
    </source>
</evidence>
<keyword evidence="7 9" id="KW-0539">Nucleus</keyword>
<dbReference type="FunFam" id="2.30.30.100:FF:000064">
    <property type="entry name" value="U6 snRNA-associated Sm-like protein LSm4"/>
    <property type="match status" value="1"/>
</dbReference>
<dbReference type="AlphaFoldDB" id="A0AAN8A8R5"/>
<feature type="region of interest" description="Disordered" evidence="10">
    <location>
        <begin position="100"/>
        <end position="190"/>
    </location>
</feature>
<feature type="domain" description="Sm" evidence="11">
    <location>
        <begin position="2"/>
        <end position="89"/>
    </location>
</feature>
<dbReference type="InterPro" id="IPR047575">
    <property type="entry name" value="Sm"/>
</dbReference>
<dbReference type="CDD" id="cd01723">
    <property type="entry name" value="LSm4"/>
    <property type="match status" value="1"/>
</dbReference>
<accession>A0AAN8A8R5</accession>
<dbReference type="GO" id="GO:0005681">
    <property type="term" value="C:spliceosomal complex"/>
    <property type="evidence" value="ECO:0007669"/>
    <property type="project" value="UniProtKB-UniRule"/>
</dbReference>
<name>A0AAN8A8R5_9SACH</name>